<feature type="region of interest" description="Disordered" evidence="1">
    <location>
        <begin position="53"/>
        <end position="111"/>
    </location>
</feature>
<keyword evidence="3" id="KW-1185">Reference proteome</keyword>
<feature type="region of interest" description="Disordered" evidence="1">
    <location>
        <begin position="1"/>
        <end position="24"/>
    </location>
</feature>
<feature type="compositionally biased region" description="Acidic residues" evidence="1">
    <location>
        <begin position="1"/>
        <end position="10"/>
    </location>
</feature>
<evidence type="ECO:0000256" key="1">
    <source>
        <dbReference type="SAM" id="MobiDB-lite"/>
    </source>
</evidence>
<proteinExistence type="predicted"/>
<reference evidence="2 3" key="1">
    <citation type="submission" date="2016-02" db="EMBL/GenBank/DDBJ databases">
        <title>Genome analysis of coral dinoflagellate symbionts highlights evolutionary adaptations to a symbiotic lifestyle.</title>
        <authorList>
            <person name="Aranda M."/>
            <person name="Li Y."/>
            <person name="Liew Y.J."/>
            <person name="Baumgarten S."/>
            <person name="Simakov O."/>
            <person name="Wilson M."/>
            <person name="Piel J."/>
            <person name="Ashoor H."/>
            <person name="Bougouffa S."/>
            <person name="Bajic V.B."/>
            <person name="Ryu T."/>
            <person name="Ravasi T."/>
            <person name="Bayer T."/>
            <person name="Micklem G."/>
            <person name="Kim H."/>
            <person name="Bhak J."/>
            <person name="Lajeunesse T.C."/>
            <person name="Voolstra C.R."/>
        </authorList>
    </citation>
    <scope>NUCLEOTIDE SEQUENCE [LARGE SCALE GENOMIC DNA]</scope>
    <source>
        <strain evidence="2 3">CCMP2467</strain>
    </source>
</reference>
<organism evidence="2 3">
    <name type="scientific">Symbiodinium microadriaticum</name>
    <name type="common">Dinoflagellate</name>
    <name type="synonym">Zooxanthella microadriatica</name>
    <dbReference type="NCBI Taxonomy" id="2951"/>
    <lineage>
        <taxon>Eukaryota</taxon>
        <taxon>Sar</taxon>
        <taxon>Alveolata</taxon>
        <taxon>Dinophyceae</taxon>
        <taxon>Suessiales</taxon>
        <taxon>Symbiodiniaceae</taxon>
        <taxon>Symbiodinium</taxon>
    </lineage>
</organism>
<evidence type="ECO:0000313" key="2">
    <source>
        <dbReference type="EMBL" id="OLP88873.1"/>
    </source>
</evidence>
<protein>
    <submittedName>
        <fullName evidence="2">Uncharacterized protein</fullName>
    </submittedName>
</protein>
<dbReference type="Proteomes" id="UP000186817">
    <property type="component" value="Unassembled WGS sequence"/>
</dbReference>
<accession>A0A1Q9D145</accession>
<evidence type="ECO:0000313" key="3">
    <source>
        <dbReference type="Proteomes" id="UP000186817"/>
    </source>
</evidence>
<comment type="caution">
    <text evidence="2">The sequence shown here is derived from an EMBL/GenBank/DDBJ whole genome shotgun (WGS) entry which is preliminary data.</text>
</comment>
<dbReference type="EMBL" id="LSRX01000790">
    <property type="protein sequence ID" value="OLP88873.1"/>
    <property type="molecule type" value="Genomic_DNA"/>
</dbReference>
<gene>
    <name evidence="2" type="ORF">AK812_SmicGene29738</name>
</gene>
<dbReference type="AlphaFoldDB" id="A0A1Q9D145"/>
<sequence length="111" mass="12723">MASDDEMWWEELERAEEPSPGSEEAVEFFWGAGASVPSSRRWRDLRWRHRMLEKTDSPTRLGRADSPTSEEATSLEKEAVEEEGSQQREEEAMAVEGKVLEPPKWQSRGEG</sequence>
<name>A0A1Q9D145_SYMMI</name>